<dbReference type="AlphaFoldDB" id="A0A0C9Y809"/>
<dbReference type="Proteomes" id="UP000054018">
    <property type="component" value="Unassembled WGS sequence"/>
</dbReference>
<reference evidence="2" key="2">
    <citation type="submission" date="2015-01" db="EMBL/GenBank/DDBJ databases">
        <title>Evolutionary Origins and Diversification of the Mycorrhizal Mutualists.</title>
        <authorList>
            <consortium name="DOE Joint Genome Institute"/>
            <consortium name="Mycorrhizal Genomics Consortium"/>
            <person name="Kohler A."/>
            <person name="Kuo A."/>
            <person name="Nagy L.G."/>
            <person name="Floudas D."/>
            <person name="Copeland A."/>
            <person name="Barry K.W."/>
            <person name="Cichocki N."/>
            <person name="Veneault-Fourrey C."/>
            <person name="LaButti K."/>
            <person name="Lindquist E.A."/>
            <person name="Lipzen A."/>
            <person name="Lundell T."/>
            <person name="Morin E."/>
            <person name="Murat C."/>
            <person name="Riley R."/>
            <person name="Ohm R."/>
            <person name="Sun H."/>
            <person name="Tunlid A."/>
            <person name="Henrissat B."/>
            <person name="Grigoriev I.V."/>
            <person name="Hibbett D.S."/>
            <person name="Martin F."/>
        </authorList>
    </citation>
    <scope>NUCLEOTIDE SEQUENCE [LARGE SCALE GENOMIC DNA]</scope>
    <source>
        <strain evidence="2">441</strain>
    </source>
</reference>
<sequence length="152" mass="17303">MENKLVYGRYRIVHVGKEEYLGLSNTGLDIYPPPPAPVIVLPPDVLPPEFTIVPVDVEANTYVILVEKRVTRGQDNRVFAFVNEPAEVWRIRYNEAHDAYSIEKRGEFGPGLSLGWTLVIFVDTVNPNQITLQQFSEPGPYQLFKFERVGVE</sequence>
<reference evidence="1 2" key="1">
    <citation type="submission" date="2014-04" db="EMBL/GenBank/DDBJ databases">
        <authorList>
            <consortium name="DOE Joint Genome Institute"/>
            <person name="Kuo A."/>
            <person name="Kohler A."/>
            <person name="Costa M.D."/>
            <person name="Nagy L.G."/>
            <person name="Floudas D."/>
            <person name="Copeland A."/>
            <person name="Barry K.W."/>
            <person name="Cichocki N."/>
            <person name="Veneault-Fourrey C."/>
            <person name="LaButti K."/>
            <person name="Lindquist E.A."/>
            <person name="Lipzen A."/>
            <person name="Lundell T."/>
            <person name="Morin E."/>
            <person name="Murat C."/>
            <person name="Sun H."/>
            <person name="Tunlid A."/>
            <person name="Henrissat B."/>
            <person name="Grigoriev I.V."/>
            <person name="Hibbett D.S."/>
            <person name="Martin F."/>
            <person name="Nordberg H.P."/>
            <person name="Cantor M.N."/>
            <person name="Hua S.X."/>
        </authorList>
    </citation>
    <scope>NUCLEOTIDE SEQUENCE [LARGE SCALE GENOMIC DNA]</scope>
    <source>
        <strain evidence="1 2">441</strain>
    </source>
</reference>
<dbReference type="GO" id="GO:0004867">
    <property type="term" value="F:serine-type endopeptidase inhibitor activity"/>
    <property type="evidence" value="ECO:0007669"/>
    <property type="project" value="InterPro"/>
</dbReference>
<dbReference type="Pfam" id="PF16850">
    <property type="entry name" value="Inhibitor_I66"/>
    <property type="match status" value="1"/>
</dbReference>
<gene>
    <name evidence="1" type="ORF">PISMIDRAFT_689051</name>
</gene>
<evidence type="ECO:0000313" key="2">
    <source>
        <dbReference type="Proteomes" id="UP000054018"/>
    </source>
</evidence>
<name>A0A0C9Y809_9AGAM</name>
<dbReference type="OrthoDB" id="2645247at2759"/>
<dbReference type="InterPro" id="IPR031755">
    <property type="entry name" value="Inhibitor_I66"/>
</dbReference>
<keyword evidence="2" id="KW-1185">Reference proteome</keyword>
<dbReference type="EMBL" id="KN834027">
    <property type="protein sequence ID" value="KIK13016.1"/>
    <property type="molecule type" value="Genomic_DNA"/>
</dbReference>
<protein>
    <submittedName>
        <fullName evidence="1">Uncharacterized protein</fullName>
    </submittedName>
</protein>
<evidence type="ECO:0000313" key="1">
    <source>
        <dbReference type="EMBL" id="KIK13016.1"/>
    </source>
</evidence>
<accession>A0A0C9Y809</accession>
<dbReference type="Gene3D" id="2.80.10.50">
    <property type="match status" value="1"/>
</dbReference>
<dbReference type="HOGENOM" id="CLU_115968_2_0_1"/>
<proteinExistence type="predicted"/>
<organism evidence="1 2">
    <name type="scientific">Pisolithus microcarpus 441</name>
    <dbReference type="NCBI Taxonomy" id="765257"/>
    <lineage>
        <taxon>Eukaryota</taxon>
        <taxon>Fungi</taxon>
        <taxon>Dikarya</taxon>
        <taxon>Basidiomycota</taxon>
        <taxon>Agaricomycotina</taxon>
        <taxon>Agaricomycetes</taxon>
        <taxon>Agaricomycetidae</taxon>
        <taxon>Boletales</taxon>
        <taxon>Sclerodermatineae</taxon>
        <taxon>Pisolithaceae</taxon>
        <taxon>Pisolithus</taxon>
    </lineage>
</organism>